<reference evidence="1" key="1">
    <citation type="submission" date="2022-08" db="EMBL/GenBank/DDBJ databases">
        <title>Chryseobacterium antibioticum,isolated from the rhizosphere soil of Pyrola in Tibet.</title>
        <authorList>
            <person name="Kan Y."/>
        </authorList>
    </citation>
    <scope>NUCLEOTIDE SEQUENCE</scope>
    <source>
        <strain evidence="1">Pc2-12</strain>
    </source>
</reference>
<comment type="caution">
    <text evidence="1">The sequence shown here is derived from an EMBL/GenBank/DDBJ whole genome shotgun (WGS) entry which is preliminary data.</text>
</comment>
<protein>
    <recommendedName>
        <fullName evidence="3">DUF1579 domain-containing protein</fullName>
    </recommendedName>
</protein>
<dbReference type="EMBL" id="JANZQH010000002">
    <property type="protein sequence ID" value="MCT2406999.1"/>
    <property type="molecule type" value="Genomic_DNA"/>
</dbReference>
<name>A0ABT2IEF5_9FLAO</name>
<dbReference type="RefSeq" id="WP_259828059.1">
    <property type="nucleotide sequence ID" value="NZ_JANZQH010000002.1"/>
</dbReference>
<evidence type="ECO:0008006" key="3">
    <source>
        <dbReference type="Google" id="ProtNLM"/>
    </source>
</evidence>
<organism evidence="1 2">
    <name type="scientific">Chryseobacterium pyrolae</name>
    <dbReference type="NCBI Taxonomy" id="2987481"/>
    <lineage>
        <taxon>Bacteria</taxon>
        <taxon>Pseudomonadati</taxon>
        <taxon>Bacteroidota</taxon>
        <taxon>Flavobacteriia</taxon>
        <taxon>Flavobacteriales</taxon>
        <taxon>Weeksellaceae</taxon>
        <taxon>Chryseobacterium group</taxon>
        <taxon>Chryseobacterium</taxon>
    </lineage>
</organism>
<evidence type="ECO:0000313" key="1">
    <source>
        <dbReference type="EMBL" id="MCT2406999.1"/>
    </source>
</evidence>
<proteinExistence type="predicted"/>
<gene>
    <name evidence="1" type="ORF">NZD88_05450</name>
</gene>
<evidence type="ECO:0000313" key="2">
    <source>
        <dbReference type="Proteomes" id="UP001142057"/>
    </source>
</evidence>
<dbReference type="Proteomes" id="UP001142057">
    <property type="component" value="Unassembled WGS sequence"/>
</dbReference>
<accession>A0ABT2IEF5</accession>
<sequence length="141" mass="16246">MIGTWKGKYKYNLKQNSEFNKKEVGFTLKITEFDGEIFIGTIQDDDENYGTKGLGTIEGKLNGHEITFIKQMPIKSILYGSNRQKVEFENKKHMPIYYHGTLNLTNSYIGKWKIKGGISFKNLLLYVSFGTKGTWEMVKVD</sequence>
<keyword evidence="2" id="KW-1185">Reference proteome</keyword>